<gene>
    <name evidence="2" type="ORF">F5878DRAFT_667407</name>
</gene>
<feature type="compositionally biased region" description="Low complexity" evidence="1">
    <location>
        <begin position="1"/>
        <end position="18"/>
    </location>
</feature>
<protein>
    <submittedName>
        <fullName evidence="2">Uncharacterized protein</fullName>
    </submittedName>
</protein>
<proteinExistence type="predicted"/>
<keyword evidence="3" id="KW-1185">Reference proteome</keyword>
<evidence type="ECO:0000313" key="3">
    <source>
        <dbReference type="Proteomes" id="UP001163846"/>
    </source>
</evidence>
<evidence type="ECO:0000313" key="2">
    <source>
        <dbReference type="EMBL" id="KAJ3831583.1"/>
    </source>
</evidence>
<sequence length="183" mass="19841">MLASVNASSSSSGRSYPSSAPPSSPFHSLTTIECANRACTEHAAHYSSSANPERRKKKRGPGKRAPRFGGGVDDPKVEDTIAVANDGTEVVSLQVLVYPPRLSPDEASTHGIPLEFSHYVQNRDAFQTVLGSVGSAGVDMFWGERSLFRRRRQTDRIDDIRVAGYSSVSIKFLVMFSCMSLSA</sequence>
<dbReference type="Proteomes" id="UP001163846">
    <property type="component" value="Unassembled WGS sequence"/>
</dbReference>
<name>A0AA38NW32_9AGAR</name>
<dbReference type="AlphaFoldDB" id="A0AA38NW32"/>
<feature type="region of interest" description="Disordered" evidence="1">
    <location>
        <begin position="43"/>
        <end position="75"/>
    </location>
</feature>
<organism evidence="2 3">
    <name type="scientific">Lentinula raphanica</name>
    <dbReference type="NCBI Taxonomy" id="153919"/>
    <lineage>
        <taxon>Eukaryota</taxon>
        <taxon>Fungi</taxon>
        <taxon>Dikarya</taxon>
        <taxon>Basidiomycota</taxon>
        <taxon>Agaricomycotina</taxon>
        <taxon>Agaricomycetes</taxon>
        <taxon>Agaricomycetidae</taxon>
        <taxon>Agaricales</taxon>
        <taxon>Marasmiineae</taxon>
        <taxon>Omphalotaceae</taxon>
        <taxon>Lentinula</taxon>
    </lineage>
</organism>
<reference evidence="2" key="1">
    <citation type="submission" date="2022-08" db="EMBL/GenBank/DDBJ databases">
        <authorList>
            <consortium name="DOE Joint Genome Institute"/>
            <person name="Min B."/>
            <person name="Riley R."/>
            <person name="Sierra-Patev S."/>
            <person name="Naranjo-Ortiz M."/>
            <person name="Looney B."/>
            <person name="Konkel Z."/>
            <person name="Slot J.C."/>
            <person name="Sakamoto Y."/>
            <person name="Steenwyk J.L."/>
            <person name="Rokas A."/>
            <person name="Carro J."/>
            <person name="Camarero S."/>
            <person name="Ferreira P."/>
            <person name="Molpeceres G."/>
            <person name="Ruiz-Duenas F.J."/>
            <person name="Serrano A."/>
            <person name="Henrissat B."/>
            <person name="Drula E."/>
            <person name="Hughes K.W."/>
            <person name="Mata J.L."/>
            <person name="Ishikawa N.K."/>
            <person name="Vargas-Isla R."/>
            <person name="Ushijima S."/>
            <person name="Smith C.A."/>
            <person name="Ahrendt S."/>
            <person name="Andreopoulos W."/>
            <person name="He G."/>
            <person name="Labutti K."/>
            <person name="Lipzen A."/>
            <person name="Ng V."/>
            <person name="Sandor L."/>
            <person name="Barry K."/>
            <person name="Martinez A.T."/>
            <person name="Xiao Y."/>
            <person name="Gibbons J.G."/>
            <person name="Terashima K."/>
            <person name="Hibbett D.S."/>
            <person name="Grigoriev I.V."/>
        </authorList>
    </citation>
    <scope>NUCLEOTIDE SEQUENCE</scope>
    <source>
        <strain evidence="2">TFB9207</strain>
    </source>
</reference>
<accession>A0AA38NW32</accession>
<feature type="compositionally biased region" description="Basic residues" evidence="1">
    <location>
        <begin position="54"/>
        <end position="66"/>
    </location>
</feature>
<evidence type="ECO:0000256" key="1">
    <source>
        <dbReference type="SAM" id="MobiDB-lite"/>
    </source>
</evidence>
<dbReference type="EMBL" id="MU807365">
    <property type="protein sequence ID" value="KAJ3831583.1"/>
    <property type="molecule type" value="Genomic_DNA"/>
</dbReference>
<feature type="region of interest" description="Disordered" evidence="1">
    <location>
        <begin position="1"/>
        <end position="27"/>
    </location>
</feature>
<comment type="caution">
    <text evidence="2">The sequence shown here is derived from an EMBL/GenBank/DDBJ whole genome shotgun (WGS) entry which is preliminary data.</text>
</comment>